<dbReference type="InParanoid" id="E5R0K0"/>
<gene>
    <name evidence="1" type="ORF">MGYG_01377</name>
</gene>
<protein>
    <submittedName>
        <fullName evidence="1">Uncharacterized protein</fullName>
    </submittedName>
</protein>
<organism evidence="2">
    <name type="scientific">Arthroderma gypseum (strain ATCC MYA-4604 / CBS 118893)</name>
    <name type="common">Microsporum gypseum</name>
    <dbReference type="NCBI Taxonomy" id="535722"/>
    <lineage>
        <taxon>Eukaryota</taxon>
        <taxon>Fungi</taxon>
        <taxon>Dikarya</taxon>
        <taxon>Ascomycota</taxon>
        <taxon>Pezizomycotina</taxon>
        <taxon>Eurotiomycetes</taxon>
        <taxon>Eurotiomycetidae</taxon>
        <taxon>Onygenales</taxon>
        <taxon>Arthrodermataceae</taxon>
        <taxon>Nannizzia</taxon>
    </lineage>
</organism>
<name>E5R0K0_ARTGP</name>
<keyword evidence="2" id="KW-1185">Reference proteome</keyword>
<dbReference type="VEuPathDB" id="FungiDB:MGYG_01377"/>
<proteinExistence type="predicted"/>
<evidence type="ECO:0000313" key="2">
    <source>
        <dbReference type="Proteomes" id="UP000002669"/>
    </source>
</evidence>
<dbReference type="eggNOG" id="ENOG502T6QT">
    <property type="taxonomic scope" value="Eukaryota"/>
</dbReference>
<sequence length="289" mass="32492">MDSLSRMTETTQQCVAASKLLIGLPEGTPIVKYTNMKRLKNIIDSQSHDCYVDSSKSPFLVVTCVRDTFFEDFDKTYPDRGPKISYKLEEGGPIAVLEVMASGVHEVTNARLQLEVGKALEAMGLEYELIGINQKLVESSNKAWKKQADLSYAIAGHTRWPVLVFGTGLSETAKKLAIDAQGWLEAQGSDTQVAITIKIDRHQPNITLQRWELSYPRRMTRSQQPIGAVTQEVRVFYKDGVARATGDLIIPFDKVFRRPKRGRREADISIKKEKLVYMGELIWAEQGLV</sequence>
<evidence type="ECO:0000313" key="1">
    <source>
        <dbReference type="EMBL" id="EFQ98344.1"/>
    </source>
</evidence>
<dbReference type="OMA" id="IFLERWE"/>
<accession>E5R0K0</accession>
<dbReference type="HOGENOM" id="CLU_058490_3_1_1"/>
<dbReference type="RefSeq" id="XP_003177296.1">
    <property type="nucleotide sequence ID" value="XM_003177248.1"/>
</dbReference>
<dbReference type="AlphaFoldDB" id="E5R0K0"/>
<dbReference type="Proteomes" id="UP000002669">
    <property type="component" value="Unassembled WGS sequence"/>
</dbReference>
<dbReference type="EMBL" id="DS989822">
    <property type="protein sequence ID" value="EFQ98344.1"/>
    <property type="molecule type" value="Genomic_DNA"/>
</dbReference>
<reference evidence="2" key="1">
    <citation type="journal article" date="2012" name="MBio">
        <title>Comparative genome analysis of Trichophyton rubrum and related dermatophytes reveals candidate genes involved in infection.</title>
        <authorList>
            <person name="Martinez D.A."/>
            <person name="Oliver B.G."/>
            <person name="Graeser Y."/>
            <person name="Goldberg J.M."/>
            <person name="Li W."/>
            <person name="Martinez-Rossi N.M."/>
            <person name="Monod M."/>
            <person name="Shelest E."/>
            <person name="Barton R.C."/>
            <person name="Birch E."/>
            <person name="Brakhage A.A."/>
            <person name="Chen Z."/>
            <person name="Gurr S.J."/>
            <person name="Heiman D."/>
            <person name="Heitman J."/>
            <person name="Kosti I."/>
            <person name="Rossi A."/>
            <person name="Saif S."/>
            <person name="Samalova M."/>
            <person name="Saunders C.W."/>
            <person name="Shea T."/>
            <person name="Summerbell R.C."/>
            <person name="Xu J."/>
            <person name="Young S."/>
            <person name="Zeng Q."/>
            <person name="Birren B.W."/>
            <person name="Cuomo C.A."/>
            <person name="White T.C."/>
        </authorList>
    </citation>
    <scope>NUCLEOTIDE SEQUENCE [LARGE SCALE GENOMIC DNA]</scope>
    <source>
        <strain evidence="2">ATCC MYA-4604 / CBS 118893</strain>
    </source>
</reference>
<dbReference type="OrthoDB" id="76567at2759"/>
<dbReference type="GeneID" id="10032622"/>